<keyword evidence="2 7" id="KW-0808">Transferase</keyword>
<feature type="transmembrane region" description="Helical" evidence="7">
    <location>
        <begin position="170"/>
        <end position="193"/>
    </location>
</feature>
<evidence type="ECO:0000313" key="11">
    <source>
        <dbReference type="Proteomes" id="UP001178507"/>
    </source>
</evidence>
<evidence type="ECO:0000259" key="9">
    <source>
        <dbReference type="Pfam" id="PF01529"/>
    </source>
</evidence>
<feature type="transmembrane region" description="Helical" evidence="7">
    <location>
        <begin position="20"/>
        <end position="44"/>
    </location>
</feature>
<keyword evidence="6 7" id="KW-0012">Acyltransferase</keyword>
<evidence type="ECO:0000256" key="5">
    <source>
        <dbReference type="ARBA" id="ARBA00023136"/>
    </source>
</evidence>
<dbReference type="AlphaFoldDB" id="A0AA36JBK5"/>
<dbReference type="EC" id="2.3.1.225" evidence="7"/>
<comment type="catalytic activity">
    <reaction evidence="7">
        <text>L-cysteinyl-[protein] + hexadecanoyl-CoA = S-hexadecanoyl-L-cysteinyl-[protein] + CoA</text>
        <dbReference type="Rhea" id="RHEA:36683"/>
        <dbReference type="Rhea" id="RHEA-COMP:10131"/>
        <dbReference type="Rhea" id="RHEA-COMP:11032"/>
        <dbReference type="ChEBI" id="CHEBI:29950"/>
        <dbReference type="ChEBI" id="CHEBI:57287"/>
        <dbReference type="ChEBI" id="CHEBI:57379"/>
        <dbReference type="ChEBI" id="CHEBI:74151"/>
        <dbReference type="EC" id="2.3.1.225"/>
    </reaction>
</comment>
<comment type="subcellular location">
    <subcellularLocation>
        <location evidence="1">Membrane</location>
        <topology evidence="1">Multi-pass membrane protein</topology>
    </subcellularLocation>
</comment>
<evidence type="ECO:0000256" key="2">
    <source>
        <dbReference type="ARBA" id="ARBA00022679"/>
    </source>
</evidence>
<keyword evidence="11" id="KW-1185">Reference proteome</keyword>
<dbReference type="GO" id="GO:0016020">
    <property type="term" value="C:membrane"/>
    <property type="evidence" value="ECO:0007669"/>
    <property type="project" value="UniProtKB-SubCell"/>
</dbReference>
<gene>
    <name evidence="10" type="ORF">EVOR1521_LOCUS24991</name>
</gene>
<dbReference type="Pfam" id="PF01529">
    <property type="entry name" value="DHHC"/>
    <property type="match status" value="1"/>
</dbReference>
<name>A0AA36JBK5_9DINO</name>
<feature type="transmembrane region" description="Helical" evidence="7">
    <location>
        <begin position="205"/>
        <end position="233"/>
    </location>
</feature>
<sequence>MSGHDNRSGFRPCCVAAWRLVGIAPALTMSLILGIASSTLYHGWIMPVGFWQHGKVELSFFCLEVLCVLISYLTAVLRGPGFVRRGWEPSKEELSQLLAAEAGNDLPLDADVPVNDLLQWCASCKGFKPPRAHHCSTCGRCVLSMDHHCPWTNTCVGQINLKPFVQFVHYVPLATFHSFIVHSELLYLLVWAWQRARRGRDLLKVVMQLHIVLGLVAWFAALAVMLLVGTLAWEMQHTVKTNVTMIEEYVIEKAEARRRRGGERRFVFPYDLGKQNAAAVLGKGYLSWLMPGGPTPGDPVWPELRPGSTHFDISTEQIAQKTEKLQRSVVMPVEHPFSGEGRCCFTYWCWVGCSFGCCAVCDCEACGEHRLSVAVGEAVLVSKSEGSWVHGQLMSAKEGDRPQPQGLGGWLPRQCLSDRLREQYEVPFQASLQGSWEADDRVVVVKGLVVHTSSSRRPFVLREEGGTVQLLGCLLESCDGKVAKWSNGQAWKKQESAKDGGHWPVEDEDEMPVLLEEKKDI</sequence>
<proteinExistence type="inferred from homology"/>
<comment type="similarity">
    <text evidence="7">Belongs to the DHHC palmitoyltransferase family.</text>
</comment>
<evidence type="ECO:0000256" key="7">
    <source>
        <dbReference type="RuleBase" id="RU079119"/>
    </source>
</evidence>
<feature type="region of interest" description="Disordered" evidence="8">
    <location>
        <begin position="489"/>
        <end position="509"/>
    </location>
</feature>
<comment type="caution">
    <text evidence="10">The sequence shown here is derived from an EMBL/GenBank/DDBJ whole genome shotgun (WGS) entry which is preliminary data.</text>
</comment>
<dbReference type="Proteomes" id="UP001178507">
    <property type="component" value="Unassembled WGS sequence"/>
</dbReference>
<keyword evidence="4 7" id="KW-1133">Transmembrane helix</keyword>
<evidence type="ECO:0000256" key="8">
    <source>
        <dbReference type="SAM" id="MobiDB-lite"/>
    </source>
</evidence>
<dbReference type="PROSITE" id="PS50216">
    <property type="entry name" value="DHHC"/>
    <property type="match status" value="1"/>
</dbReference>
<feature type="compositionally biased region" description="Basic and acidic residues" evidence="8">
    <location>
        <begin position="492"/>
        <end position="505"/>
    </location>
</feature>
<feature type="domain" description="Palmitoyltransferase DHHC" evidence="9">
    <location>
        <begin position="117"/>
        <end position="249"/>
    </location>
</feature>
<evidence type="ECO:0000256" key="1">
    <source>
        <dbReference type="ARBA" id="ARBA00004141"/>
    </source>
</evidence>
<evidence type="ECO:0000256" key="4">
    <source>
        <dbReference type="ARBA" id="ARBA00022989"/>
    </source>
</evidence>
<feature type="transmembrane region" description="Helical" evidence="7">
    <location>
        <begin position="56"/>
        <end position="77"/>
    </location>
</feature>
<evidence type="ECO:0000313" key="10">
    <source>
        <dbReference type="EMBL" id="CAJ1401998.1"/>
    </source>
</evidence>
<dbReference type="PANTHER" id="PTHR12246">
    <property type="entry name" value="PALMITOYLTRANSFERASE ZDHHC16"/>
    <property type="match status" value="1"/>
</dbReference>
<keyword evidence="5 7" id="KW-0472">Membrane</keyword>
<comment type="domain">
    <text evidence="7">The DHHC domain is required for palmitoyltransferase activity.</text>
</comment>
<reference evidence="10" key="1">
    <citation type="submission" date="2023-08" db="EMBL/GenBank/DDBJ databases">
        <authorList>
            <person name="Chen Y."/>
            <person name="Shah S."/>
            <person name="Dougan E. K."/>
            <person name="Thang M."/>
            <person name="Chan C."/>
        </authorList>
    </citation>
    <scope>NUCLEOTIDE SEQUENCE</scope>
</reference>
<dbReference type="InterPro" id="IPR039859">
    <property type="entry name" value="PFA4/ZDH16/20/ERF2-like"/>
</dbReference>
<organism evidence="10 11">
    <name type="scientific">Effrenium voratum</name>
    <dbReference type="NCBI Taxonomy" id="2562239"/>
    <lineage>
        <taxon>Eukaryota</taxon>
        <taxon>Sar</taxon>
        <taxon>Alveolata</taxon>
        <taxon>Dinophyceae</taxon>
        <taxon>Suessiales</taxon>
        <taxon>Symbiodiniaceae</taxon>
        <taxon>Effrenium</taxon>
    </lineage>
</organism>
<dbReference type="EMBL" id="CAUJNA010003437">
    <property type="protein sequence ID" value="CAJ1401998.1"/>
    <property type="molecule type" value="Genomic_DNA"/>
</dbReference>
<dbReference type="GO" id="GO:0019706">
    <property type="term" value="F:protein-cysteine S-palmitoyltransferase activity"/>
    <property type="evidence" value="ECO:0007669"/>
    <property type="project" value="UniProtKB-EC"/>
</dbReference>
<evidence type="ECO:0000256" key="6">
    <source>
        <dbReference type="ARBA" id="ARBA00023315"/>
    </source>
</evidence>
<keyword evidence="3 7" id="KW-0812">Transmembrane</keyword>
<protein>
    <recommendedName>
        <fullName evidence="7">Palmitoyltransferase</fullName>
        <ecNumber evidence="7">2.3.1.225</ecNumber>
    </recommendedName>
</protein>
<dbReference type="InterPro" id="IPR001594">
    <property type="entry name" value="Palmitoyltrfase_DHHC"/>
</dbReference>
<evidence type="ECO:0000256" key="3">
    <source>
        <dbReference type="ARBA" id="ARBA00022692"/>
    </source>
</evidence>
<accession>A0AA36JBK5</accession>